<keyword evidence="2" id="KW-1133">Transmembrane helix</keyword>
<dbReference type="EMBL" id="MU150485">
    <property type="protein sequence ID" value="KAF9455962.1"/>
    <property type="molecule type" value="Genomic_DNA"/>
</dbReference>
<evidence type="ECO:0000313" key="4">
    <source>
        <dbReference type="Proteomes" id="UP000807353"/>
    </source>
</evidence>
<gene>
    <name evidence="3" type="ORF">BDZ94DRAFT_1241884</name>
</gene>
<sequence>MNVGEGGKHVDPVWQMAQGMDSPTLVLEGAEIFDTTQYPRIQKSGAGMKGVVNERSPVPCGFSGTLRSPKRLLRGRLVALPIVKRKNQEMEERNSSGIELELVFAAGKNWECGPLVLGRMKKKHWCRDAHFRVYRAYDNAQPANIRHIGICILLVIPLATITITPWNSPSVGGESREREQGAGPHGGSTPKEWARLAVVLGNTTIFGLKFWFWAKLVGDFAKERKAPSLYLEFEPWAGLPHSRLRSERASLFRQS</sequence>
<accession>A0A9P6C8G9</accession>
<comment type="caution">
    <text evidence="3">The sequence shown here is derived from an EMBL/GenBank/DDBJ whole genome shotgun (WGS) entry which is preliminary data.</text>
</comment>
<protein>
    <submittedName>
        <fullName evidence="3">Uncharacterized protein</fullName>
    </submittedName>
</protein>
<evidence type="ECO:0000256" key="2">
    <source>
        <dbReference type="SAM" id="Phobius"/>
    </source>
</evidence>
<organism evidence="3 4">
    <name type="scientific">Collybia nuda</name>
    <dbReference type="NCBI Taxonomy" id="64659"/>
    <lineage>
        <taxon>Eukaryota</taxon>
        <taxon>Fungi</taxon>
        <taxon>Dikarya</taxon>
        <taxon>Basidiomycota</taxon>
        <taxon>Agaricomycotina</taxon>
        <taxon>Agaricomycetes</taxon>
        <taxon>Agaricomycetidae</taxon>
        <taxon>Agaricales</taxon>
        <taxon>Tricholomatineae</taxon>
        <taxon>Clitocybaceae</taxon>
        <taxon>Collybia</taxon>
    </lineage>
</organism>
<feature type="region of interest" description="Disordered" evidence="1">
    <location>
        <begin position="169"/>
        <end position="189"/>
    </location>
</feature>
<reference evidence="3" key="1">
    <citation type="submission" date="2020-11" db="EMBL/GenBank/DDBJ databases">
        <authorList>
            <consortium name="DOE Joint Genome Institute"/>
            <person name="Ahrendt S."/>
            <person name="Riley R."/>
            <person name="Andreopoulos W."/>
            <person name="Labutti K."/>
            <person name="Pangilinan J."/>
            <person name="Ruiz-Duenas F.J."/>
            <person name="Barrasa J.M."/>
            <person name="Sanchez-Garcia M."/>
            <person name="Camarero S."/>
            <person name="Miyauchi S."/>
            <person name="Serrano A."/>
            <person name="Linde D."/>
            <person name="Babiker R."/>
            <person name="Drula E."/>
            <person name="Ayuso-Fernandez I."/>
            <person name="Pacheco R."/>
            <person name="Padilla G."/>
            <person name="Ferreira P."/>
            <person name="Barriuso J."/>
            <person name="Kellner H."/>
            <person name="Castanera R."/>
            <person name="Alfaro M."/>
            <person name="Ramirez L."/>
            <person name="Pisabarro A.G."/>
            <person name="Kuo A."/>
            <person name="Tritt A."/>
            <person name="Lipzen A."/>
            <person name="He G."/>
            <person name="Yan M."/>
            <person name="Ng V."/>
            <person name="Cullen D."/>
            <person name="Martin F."/>
            <person name="Rosso M.-N."/>
            <person name="Henrissat B."/>
            <person name="Hibbett D."/>
            <person name="Martinez A.T."/>
            <person name="Grigoriev I.V."/>
        </authorList>
    </citation>
    <scope>NUCLEOTIDE SEQUENCE</scope>
    <source>
        <strain evidence="3">CBS 247.69</strain>
    </source>
</reference>
<feature type="transmembrane region" description="Helical" evidence="2">
    <location>
        <begin position="145"/>
        <end position="166"/>
    </location>
</feature>
<dbReference type="AlphaFoldDB" id="A0A9P6C8G9"/>
<dbReference type="Proteomes" id="UP000807353">
    <property type="component" value="Unassembled WGS sequence"/>
</dbReference>
<keyword evidence="4" id="KW-1185">Reference proteome</keyword>
<evidence type="ECO:0000313" key="3">
    <source>
        <dbReference type="EMBL" id="KAF9455962.1"/>
    </source>
</evidence>
<keyword evidence="2" id="KW-0472">Membrane</keyword>
<evidence type="ECO:0000256" key="1">
    <source>
        <dbReference type="SAM" id="MobiDB-lite"/>
    </source>
</evidence>
<keyword evidence="2" id="KW-0812">Transmembrane</keyword>
<name>A0A9P6C8G9_9AGAR</name>
<proteinExistence type="predicted"/>
<feature type="transmembrane region" description="Helical" evidence="2">
    <location>
        <begin position="193"/>
        <end position="214"/>
    </location>
</feature>